<feature type="compositionally biased region" description="Polar residues" evidence="1">
    <location>
        <begin position="10"/>
        <end position="22"/>
    </location>
</feature>
<dbReference type="Pfam" id="PF20150">
    <property type="entry name" value="2EXR"/>
    <property type="match status" value="1"/>
</dbReference>
<dbReference type="InterPro" id="IPR003607">
    <property type="entry name" value="HD/PDEase_dom"/>
</dbReference>
<reference evidence="3 4" key="1">
    <citation type="submission" date="2017-03" db="EMBL/GenBank/DDBJ databases">
        <title>Genomes of endolithic fungi from Antarctica.</title>
        <authorList>
            <person name="Coleine C."/>
            <person name="Masonjones S."/>
            <person name="Stajich J.E."/>
        </authorList>
    </citation>
    <scope>NUCLEOTIDE SEQUENCE [LARGE SCALE GENOMIC DNA]</scope>
    <source>
        <strain evidence="3 4">CCFEE 5184</strain>
    </source>
</reference>
<dbReference type="PANTHER" id="PTHR35569">
    <property type="entry name" value="CYANAMIDE HYDRATASE DDI2-RELATED"/>
    <property type="match status" value="1"/>
</dbReference>
<proteinExistence type="predicted"/>
<organism evidence="3 4">
    <name type="scientific">Friedmanniomyces simplex</name>
    <dbReference type="NCBI Taxonomy" id="329884"/>
    <lineage>
        <taxon>Eukaryota</taxon>
        <taxon>Fungi</taxon>
        <taxon>Dikarya</taxon>
        <taxon>Ascomycota</taxon>
        <taxon>Pezizomycotina</taxon>
        <taxon>Dothideomycetes</taxon>
        <taxon>Dothideomycetidae</taxon>
        <taxon>Mycosphaerellales</taxon>
        <taxon>Teratosphaeriaceae</taxon>
        <taxon>Friedmanniomyces</taxon>
    </lineage>
</organism>
<comment type="caution">
    <text evidence="3">The sequence shown here is derived from an EMBL/GenBank/DDBJ whole genome shotgun (WGS) entry which is preliminary data.</text>
</comment>
<evidence type="ECO:0000313" key="4">
    <source>
        <dbReference type="Proteomes" id="UP000309340"/>
    </source>
</evidence>
<accession>A0A4U0Y559</accession>
<evidence type="ECO:0000256" key="1">
    <source>
        <dbReference type="SAM" id="MobiDB-lite"/>
    </source>
</evidence>
<evidence type="ECO:0000259" key="2">
    <source>
        <dbReference type="SMART" id="SM00471"/>
    </source>
</evidence>
<dbReference type="STRING" id="329884.A0A4U0Y559"/>
<name>A0A4U0Y559_9PEZI</name>
<dbReference type="PANTHER" id="PTHR35569:SF1">
    <property type="entry name" value="CYANAMIDE HYDRATASE DDI2-RELATED"/>
    <property type="match status" value="1"/>
</dbReference>
<gene>
    <name evidence="3" type="ORF">B0A55_00287</name>
</gene>
<protein>
    <recommendedName>
        <fullName evidence="2">HD/PDEase domain-containing protein</fullName>
    </recommendedName>
</protein>
<dbReference type="CDD" id="cd00077">
    <property type="entry name" value="HDc"/>
    <property type="match status" value="1"/>
</dbReference>
<dbReference type="EMBL" id="NAJQ01000004">
    <property type="protein sequence ID" value="TKA83698.1"/>
    <property type="molecule type" value="Genomic_DNA"/>
</dbReference>
<keyword evidence="4" id="KW-1185">Reference proteome</keyword>
<feature type="domain" description="HD/PDEase" evidence="2">
    <location>
        <begin position="46"/>
        <end position="168"/>
    </location>
</feature>
<dbReference type="Pfam" id="PF01966">
    <property type="entry name" value="HD"/>
    <property type="match status" value="1"/>
</dbReference>
<evidence type="ECO:0000313" key="3">
    <source>
        <dbReference type="EMBL" id="TKA83698.1"/>
    </source>
</evidence>
<sequence>MCPPSPDLTAWQTADTRSSTDGGTIPDCVPADSLSQSAYDYASKNLHPAILAHSLRVWLFAKALAQRENSDYSTSDQLRLLFAACIYHDTGTCSAQNGSQRFEVEGGDAATQALLAHGVSERDAHEVWVAIALHTSPGIAERISPLARLIRVAVTVDFKRLAAMRFTTEGEVEAIEAMFPRGEIEKVLGDAVVDQVLGKDNAEASDAKAPAATWAGVMVRSKRENPDARRQQQIRVPTLLGLPPELRYRIWELCIASTASTTNSKQGKDTVILAQGRRTSEVQHAVQQPPLTRVCRQMRSEALPMFYNGKAFVWRRFDRSFGVDPYARHVGYHGDCAVVRWVTAIGEQNCGWLRSVVLQYEAVDLMKKREAEAEVKTVVGSEGVVSSECLQTAEEYWWQIGVGC</sequence>
<dbReference type="SMART" id="SM00471">
    <property type="entry name" value="HDc"/>
    <property type="match status" value="1"/>
</dbReference>
<dbReference type="SUPFAM" id="SSF109604">
    <property type="entry name" value="HD-domain/PDEase-like"/>
    <property type="match status" value="1"/>
</dbReference>
<dbReference type="AlphaFoldDB" id="A0A4U0Y559"/>
<dbReference type="Gene3D" id="1.10.3210.10">
    <property type="entry name" value="Hypothetical protein af1432"/>
    <property type="match status" value="1"/>
</dbReference>
<dbReference type="OrthoDB" id="2378324at2759"/>
<feature type="region of interest" description="Disordered" evidence="1">
    <location>
        <begin position="1"/>
        <end position="26"/>
    </location>
</feature>
<dbReference type="Proteomes" id="UP000309340">
    <property type="component" value="Unassembled WGS sequence"/>
</dbReference>
<dbReference type="InterPro" id="IPR006674">
    <property type="entry name" value="HD_domain"/>
</dbReference>
<dbReference type="InterPro" id="IPR045518">
    <property type="entry name" value="2EXR"/>
</dbReference>